<evidence type="ECO:0000313" key="2">
    <source>
        <dbReference type="Proteomes" id="UP001269267"/>
    </source>
</evidence>
<organism evidence="1 2">
    <name type="scientific">Vreelandella gomseomensis</name>
    <dbReference type="NCBI Taxonomy" id="370766"/>
    <lineage>
        <taxon>Bacteria</taxon>
        <taxon>Pseudomonadati</taxon>
        <taxon>Pseudomonadota</taxon>
        <taxon>Gammaproteobacteria</taxon>
        <taxon>Oceanospirillales</taxon>
        <taxon>Halomonadaceae</taxon>
        <taxon>Vreelandella</taxon>
    </lineage>
</organism>
<sequence length="197" mass="22333">MRKASINAAMLFEVAYVRTEQILMGNSDENWDLYLKAALNRQERYFDAELPESFTEHDLGVARAASNNLVFALDKFKEWSGFSVELSPTIPGYQWIAEGQGDFSLGATLIEVKCTSKNFGSADYRQLLIYWLLSFAAAIEGKSKEWKSFVLLNPRSNKYIELEFDELISFSAAGRSKIEILELFNSIVSDQSNKVNI</sequence>
<accession>A0ABU1GEH7</accession>
<evidence type="ECO:0008006" key="3">
    <source>
        <dbReference type="Google" id="ProtNLM"/>
    </source>
</evidence>
<name>A0ABU1GEH7_9GAMM</name>
<reference evidence="1 2" key="1">
    <citation type="submission" date="2023-04" db="EMBL/GenBank/DDBJ databases">
        <title>A long-awaited taxogenomic arrangement of the family Halomonadaceae.</title>
        <authorList>
            <person name="De La Haba R."/>
            <person name="Chuvochina M."/>
            <person name="Wittouck S."/>
            <person name="Arahal D.R."/>
            <person name="Sanchez-Porro C."/>
            <person name="Hugenholtz P."/>
            <person name="Ventosa A."/>
        </authorList>
    </citation>
    <scope>NUCLEOTIDE SEQUENCE [LARGE SCALE GENOMIC DNA]</scope>
    <source>
        <strain evidence="1 2">DSM 18042</strain>
    </source>
</reference>
<dbReference type="RefSeq" id="WP_310540258.1">
    <property type="nucleotide sequence ID" value="NZ_JARWAI010000010.1"/>
</dbReference>
<keyword evidence="2" id="KW-1185">Reference proteome</keyword>
<dbReference type="EMBL" id="JARWAI010000010">
    <property type="protein sequence ID" value="MDR5875890.1"/>
    <property type="molecule type" value="Genomic_DNA"/>
</dbReference>
<comment type="caution">
    <text evidence="1">The sequence shown here is derived from an EMBL/GenBank/DDBJ whole genome shotgun (WGS) entry which is preliminary data.</text>
</comment>
<protein>
    <recommendedName>
        <fullName evidence="3">Restriction endonuclease</fullName>
    </recommendedName>
</protein>
<proteinExistence type="predicted"/>
<evidence type="ECO:0000313" key="1">
    <source>
        <dbReference type="EMBL" id="MDR5875890.1"/>
    </source>
</evidence>
<gene>
    <name evidence="1" type="ORF">QC815_13285</name>
</gene>
<dbReference type="Proteomes" id="UP001269267">
    <property type="component" value="Unassembled WGS sequence"/>
</dbReference>